<dbReference type="EMBL" id="PIPU01000005">
    <property type="protein sequence ID" value="RUO47062.1"/>
    <property type="molecule type" value="Genomic_DNA"/>
</dbReference>
<dbReference type="AlphaFoldDB" id="A0A432XEJ8"/>
<proteinExistence type="predicted"/>
<dbReference type="Pfam" id="PF13349">
    <property type="entry name" value="DUF4097"/>
    <property type="match status" value="1"/>
</dbReference>
<accession>A0A432XEJ8</accession>
<dbReference type="STRING" id="519452.SAMN04488139_1838"/>
<name>A0A432XEJ8_9GAMM</name>
<organism evidence="3 4">
    <name type="scientific">Pseudidiomarina donghaiensis</name>
    <dbReference type="NCBI Taxonomy" id="519452"/>
    <lineage>
        <taxon>Bacteria</taxon>
        <taxon>Pseudomonadati</taxon>
        <taxon>Pseudomonadota</taxon>
        <taxon>Gammaproteobacteria</taxon>
        <taxon>Alteromonadales</taxon>
        <taxon>Idiomarinaceae</taxon>
        <taxon>Pseudidiomarina</taxon>
    </lineage>
</organism>
<keyword evidence="4" id="KW-1185">Reference proteome</keyword>
<feature type="domain" description="DUF4097" evidence="2">
    <location>
        <begin position="38"/>
        <end position="254"/>
    </location>
</feature>
<sequence>MNKLIQMAIAGTLLLVPNLVVAKGQQVNQQLEVPTNARVVIDTMRGKVDVQGTNANVAKVVGTIDENAEDFIFELNGNTLTIHVKMPNRGNFSNNDGNDLKISLPNTARVEAQSVSADFNVNAFTGSVVVSSVSGDITATRLTGGANLETVSGDIEGRNLAGELTLQSVSGDVEDQGSDSSRATYGTVSGDVKATTNARVVRAEAVSGDVQLNLASVDSLHINNVSGDVEVSTALNERARVNVETVSGDTTLKLRGDIHADIDARASAGGDIVNRLNQVKAEQGKYGMGQSLKLELGERSSSMSLRSVSGTIVLEK</sequence>
<dbReference type="InterPro" id="IPR025164">
    <property type="entry name" value="Toastrack_DUF4097"/>
</dbReference>
<feature type="signal peptide" evidence="1">
    <location>
        <begin position="1"/>
        <end position="22"/>
    </location>
</feature>
<comment type="caution">
    <text evidence="3">The sequence shown here is derived from an EMBL/GenBank/DDBJ whole genome shotgun (WGS) entry which is preliminary data.</text>
</comment>
<evidence type="ECO:0000313" key="4">
    <source>
        <dbReference type="Proteomes" id="UP000286985"/>
    </source>
</evidence>
<protein>
    <recommendedName>
        <fullName evidence="2">DUF4097 domain-containing protein</fullName>
    </recommendedName>
</protein>
<feature type="chain" id="PRO_5019588209" description="DUF4097 domain-containing protein" evidence="1">
    <location>
        <begin position="23"/>
        <end position="316"/>
    </location>
</feature>
<dbReference type="RefSeq" id="WP_092840782.1">
    <property type="nucleotide sequence ID" value="NZ_FPCF01000004.1"/>
</dbReference>
<evidence type="ECO:0000256" key="1">
    <source>
        <dbReference type="SAM" id="SignalP"/>
    </source>
</evidence>
<reference evidence="4" key="1">
    <citation type="journal article" date="2018" name="Front. Microbiol.">
        <title>Genome-Based Analysis Reveals the Taxonomy and Diversity of the Family Idiomarinaceae.</title>
        <authorList>
            <person name="Liu Y."/>
            <person name="Lai Q."/>
            <person name="Shao Z."/>
        </authorList>
    </citation>
    <scope>NUCLEOTIDE SEQUENCE [LARGE SCALE GENOMIC DNA]</scope>
    <source>
        <strain evidence="4">908033</strain>
    </source>
</reference>
<gene>
    <name evidence="3" type="ORF">CWE24_10070</name>
</gene>
<dbReference type="OrthoDB" id="6194490at2"/>
<dbReference type="Proteomes" id="UP000286985">
    <property type="component" value="Unassembled WGS sequence"/>
</dbReference>
<evidence type="ECO:0000259" key="2">
    <source>
        <dbReference type="Pfam" id="PF13349"/>
    </source>
</evidence>
<keyword evidence="1" id="KW-0732">Signal</keyword>
<evidence type="ECO:0000313" key="3">
    <source>
        <dbReference type="EMBL" id="RUO47062.1"/>
    </source>
</evidence>